<keyword evidence="6 7" id="KW-0472">Membrane</keyword>
<dbReference type="GO" id="GO:0016020">
    <property type="term" value="C:membrane"/>
    <property type="evidence" value="ECO:0007669"/>
    <property type="project" value="UniProtKB-SubCell"/>
</dbReference>
<keyword evidence="5 7" id="KW-1133">Transmembrane helix</keyword>
<dbReference type="Pfam" id="PF01490">
    <property type="entry name" value="Aa_trans"/>
    <property type="match status" value="1"/>
</dbReference>
<dbReference type="InParanoid" id="A0A251S7R4"/>
<dbReference type="GO" id="GO:0006865">
    <property type="term" value="P:amino acid transport"/>
    <property type="evidence" value="ECO:0007669"/>
    <property type="project" value="UniProtKB-KW"/>
</dbReference>
<feature type="domain" description="Amino acid transporter transmembrane" evidence="8">
    <location>
        <begin position="15"/>
        <end position="65"/>
    </location>
</feature>
<dbReference type="PANTHER" id="PTHR48017">
    <property type="entry name" value="OS05G0424000 PROTEIN-RELATED"/>
    <property type="match status" value="1"/>
</dbReference>
<accession>A0A251S7R4</accession>
<evidence type="ECO:0000259" key="8">
    <source>
        <dbReference type="Pfam" id="PF01490"/>
    </source>
</evidence>
<keyword evidence="10" id="KW-1185">Reference proteome</keyword>
<dbReference type="AlphaFoldDB" id="A0A251S7R4"/>
<evidence type="ECO:0000313" key="10">
    <source>
        <dbReference type="Proteomes" id="UP000215914"/>
    </source>
</evidence>
<evidence type="ECO:0000313" key="9">
    <source>
        <dbReference type="EMBL" id="OTF94708.1"/>
    </source>
</evidence>
<evidence type="ECO:0000256" key="6">
    <source>
        <dbReference type="ARBA" id="ARBA00023136"/>
    </source>
</evidence>
<evidence type="ECO:0000256" key="3">
    <source>
        <dbReference type="ARBA" id="ARBA00022692"/>
    </source>
</evidence>
<organism evidence="9 10">
    <name type="scientific">Helianthus annuus</name>
    <name type="common">Common sunflower</name>
    <dbReference type="NCBI Taxonomy" id="4232"/>
    <lineage>
        <taxon>Eukaryota</taxon>
        <taxon>Viridiplantae</taxon>
        <taxon>Streptophyta</taxon>
        <taxon>Embryophyta</taxon>
        <taxon>Tracheophyta</taxon>
        <taxon>Spermatophyta</taxon>
        <taxon>Magnoliopsida</taxon>
        <taxon>eudicotyledons</taxon>
        <taxon>Gunneridae</taxon>
        <taxon>Pentapetalae</taxon>
        <taxon>asterids</taxon>
        <taxon>campanulids</taxon>
        <taxon>Asterales</taxon>
        <taxon>Asteraceae</taxon>
        <taxon>Asteroideae</taxon>
        <taxon>Heliantheae alliance</taxon>
        <taxon>Heliantheae</taxon>
        <taxon>Helianthus</taxon>
    </lineage>
</organism>
<gene>
    <name evidence="9" type="ORF">HannXRQ_Chr15g0475071</name>
</gene>
<proteinExistence type="predicted"/>
<keyword evidence="2" id="KW-0813">Transport</keyword>
<evidence type="ECO:0000256" key="1">
    <source>
        <dbReference type="ARBA" id="ARBA00004370"/>
    </source>
</evidence>
<evidence type="ECO:0000256" key="7">
    <source>
        <dbReference type="SAM" id="Phobius"/>
    </source>
</evidence>
<keyword evidence="3 7" id="KW-0812">Transmembrane</keyword>
<evidence type="ECO:0000256" key="4">
    <source>
        <dbReference type="ARBA" id="ARBA00022970"/>
    </source>
</evidence>
<dbReference type="EMBL" id="CM007904">
    <property type="protein sequence ID" value="OTF94708.1"/>
    <property type="molecule type" value="Genomic_DNA"/>
</dbReference>
<dbReference type="Proteomes" id="UP000215914">
    <property type="component" value="Chromosome 15"/>
</dbReference>
<comment type="subcellular location">
    <subcellularLocation>
        <location evidence="1">Membrane</location>
    </subcellularLocation>
</comment>
<feature type="transmembrane region" description="Helical" evidence="7">
    <location>
        <begin position="30"/>
        <end position="50"/>
    </location>
</feature>
<reference evidence="10" key="1">
    <citation type="journal article" date="2017" name="Nature">
        <title>The sunflower genome provides insights into oil metabolism, flowering and Asterid evolution.</title>
        <authorList>
            <person name="Badouin H."/>
            <person name="Gouzy J."/>
            <person name="Grassa C.J."/>
            <person name="Murat F."/>
            <person name="Staton S.E."/>
            <person name="Cottret L."/>
            <person name="Lelandais-Briere C."/>
            <person name="Owens G.L."/>
            <person name="Carrere S."/>
            <person name="Mayjonade B."/>
            <person name="Legrand L."/>
            <person name="Gill N."/>
            <person name="Kane N.C."/>
            <person name="Bowers J.E."/>
            <person name="Hubner S."/>
            <person name="Bellec A."/>
            <person name="Berard A."/>
            <person name="Berges H."/>
            <person name="Blanchet N."/>
            <person name="Boniface M.C."/>
            <person name="Brunel D."/>
            <person name="Catrice O."/>
            <person name="Chaidir N."/>
            <person name="Claudel C."/>
            <person name="Donnadieu C."/>
            <person name="Faraut T."/>
            <person name="Fievet G."/>
            <person name="Helmstetter N."/>
            <person name="King M."/>
            <person name="Knapp S.J."/>
            <person name="Lai Z."/>
            <person name="Le Paslier M.C."/>
            <person name="Lippi Y."/>
            <person name="Lorenzon L."/>
            <person name="Mandel J.R."/>
            <person name="Marage G."/>
            <person name="Marchand G."/>
            <person name="Marquand E."/>
            <person name="Bret-Mestries E."/>
            <person name="Morien E."/>
            <person name="Nambeesan S."/>
            <person name="Nguyen T."/>
            <person name="Pegot-Espagnet P."/>
            <person name="Pouilly N."/>
            <person name="Raftis F."/>
            <person name="Sallet E."/>
            <person name="Schiex T."/>
            <person name="Thomas J."/>
            <person name="Vandecasteele C."/>
            <person name="Vares D."/>
            <person name="Vear F."/>
            <person name="Vautrin S."/>
            <person name="Crespi M."/>
            <person name="Mangin B."/>
            <person name="Burke J.M."/>
            <person name="Salse J."/>
            <person name="Munos S."/>
            <person name="Vincourt P."/>
            <person name="Rieseberg L.H."/>
            <person name="Langlade N.B."/>
        </authorList>
    </citation>
    <scope>NUCLEOTIDE SEQUENCE [LARGE SCALE GENOMIC DNA]</scope>
    <source>
        <strain evidence="10">cv. SF193</strain>
    </source>
</reference>
<name>A0A251S7R4_HELAN</name>
<evidence type="ECO:0000256" key="5">
    <source>
        <dbReference type="ARBA" id="ARBA00022989"/>
    </source>
</evidence>
<evidence type="ECO:0000256" key="2">
    <source>
        <dbReference type="ARBA" id="ARBA00022448"/>
    </source>
</evidence>
<dbReference type="InterPro" id="IPR013057">
    <property type="entry name" value="AA_transpt_TM"/>
</dbReference>
<keyword evidence="4" id="KW-0029">Amino-acid transport</keyword>
<protein>
    <submittedName>
        <fullName evidence="9">Putative amino acid transporter, transmembrane domain-containing protein</fullName>
    </submittedName>
</protein>
<sequence length="70" mass="8012">MLFSGCSYRILDVWNGVSDNILISLNKPTWLIAMANMFVVVHVIGSYQIYAMPVFDMIETVLVKKLKLYP</sequence>